<feature type="domain" description="HD-GYP" evidence="1">
    <location>
        <begin position="107"/>
        <end position="303"/>
    </location>
</feature>
<dbReference type="Proteomes" id="UP000198656">
    <property type="component" value="Unassembled WGS sequence"/>
</dbReference>
<protein>
    <submittedName>
        <fullName evidence="2">HD-GYP domain, c-di-GMP phosphodiesterase class II (Or its inactivated variant)</fullName>
    </submittedName>
</protein>
<reference evidence="3" key="1">
    <citation type="submission" date="2016-10" db="EMBL/GenBank/DDBJ databases">
        <authorList>
            <person name="Varghese N."/>
            <person name="Submissions S."/>
        </authorList>
    </citation>
    <scope>NUCLEOTIDE SEQUENCE [LARGE SCALE GENOMIC DNA]</scope>
    <source>
        <strain evidence="3">DSM 8344</strain>
    </source>
</reference>
<dbReference type="InterPro" id="IPR037522">
    <property type="entry name" value="HD_GYP_dom"/>
</dbReference>
<dbReference type="Gene3D" id="1.10.3210.10">
    <property type="entry name" value="Hypothetical protein af1432"/>
    <property type="match status" value="1"/>
</dbReference>
<evidence type="ECO:0000259" key="1">
    <source>
        <dbReference type="PROSITE" id="PS51832"/>
    </source>
</evidence>
<dbReference type="PROSITE" id="PS51832">
    <property type="entry name" value="HD_GYP"/>
    <property type="match status" value="1"/>
</dbReference>
<evidence type="ECO:0000313" key="2">
    <source>
        <dbReference type="EMBL" id="SDH42158.1"/>
    </source>
</evidence>
<dbReference type="CDD" id="cd00077">
    <property type="entry name" value="HDc"/>
    <property type="match status" value="1"/>
</dbReference>
<organism evidence="2 3">
    <name type="scientific">Desulfosporosinus hippei DSM 8344</name>
    <dbReference type="NCBI Taxonomy" id="1121419"/>
    <lineage>
        <taxon>Bacteria</taxon>
        <taxon>Bacillati</taxon>
        <taxon>Bacillota</taxon>
        <taxon>Clostridia</taxon>
        <taxon>Eubacteriales</taxon>
        <taxon>Desulfitobacteriaceae</taxon>
        <taxon>Desulfosporosinus</taxon>
    </lineage>
</organism>
<dbReference type="EMBL" id="FNCP01000013">
    <property type="protein sequence ID" value="SDH42158.1"/>
    <property type="molecule type" value="Genomic_DNA"/>
</dbReference>
<dbReference type="AlphaFoldDB" id="A0A1G8C9T6"/>
<name>A0A1G8C9T6_9FIRM</name>
<accession>A0A1G8C9T6</accession>
<dbReference type="STRING" id="1121419.SAMN05443529_11339"/>
<sequence length="355" mass="39998">MRLVSTRYVKEGSILARPVINSSGRILLQTGIRLTASYIERLVAMGYDVLFIQDNRLEDVEFHMSITGQTREVAYKTIKHVSNYIESGQEGTLVVADVRSTIQQMINDLLFSADILGNLTDMQGYDDYTFHHSINSTIVGLVLGIASGYSEQKLIEFGMGILMHDIGKILIPEHILNKKAPLTEAEFEEIKKHAGDGFNILRKNKDFSLLSAHVAFQHQEKWDGSGYPRGLKGSEIHEYGRLAAVADVYEALTSKRIYRKAIEPNEAYEYIVSQSNTHFCPRTLEVFKKHIAVYPSGSGILLSNGQRGNVVKQNPAFPNRPFVRMFYENEEELASPMDYNLAECPSLMIIAVDNR</sequence>
<keyword evidence="3" id="KW-1185">Reference proteome</keyword>
<dbReference type="Pfam" id="PF13487">
    <property type="entry name" value="HD_5"/>
    <property type="match status" value="1"/>
</dbReference>
<gene>
    <name evidence="2" type="ORF">SAMN05443529_11339</name>
</gene>
<dbReference type="InterPro" id="IPR003607">
    <property type="entry name" value="HD/PDEase_dom"/>
</dbReference>
<dbReference type="PANTHER" id="PTHR43155">
    <property type="entry name" value="CYCLIC DI-GMP PHOSPHODIESTERASE PA4108-RELATED"/>
    <property type="match status" value="1"/>
</dbReference>
<dbReference type="PANTHER" id="PTHR43155:SF2">
    <property type="entry name" value="CYCLIC DI-GMP PHOSPHODIESTERASE PA4108"/>
    <property type="match status" value="1"/>
</dbReference>
<dbReference type="OrthoDB" id="9798833at2"/>
<dbReference type="RefSeq" id="WP_092333639.1">
    <property type="nucleotide sequence ID" value="NZ_FNCP01000013.1"/>
</dbReference>
<proteinExistence type="predicted"/>
<dbReference type="SUPFAM" id="SSF109604">
    <property type="entry name" value="HD-domain/PDEase-like"/>
    <property type="match status" value="1"/>
</dbReference>
<evidence type="ECO:0000313" key="3">
    <source>
        <dbReference type="Proteomes" id="UP000198656"/>
    </source>
</evidence>
<dbReference type="SMART" id="SM00471">
    <property type="entry name" value="HDc"/>
    <property type="match status" value="1"/>
</dbReference>